<feature type="chain" id="PRO_5004301692" description="Cell wall hydrolase SleB domain-containing protein" evidence="2">
    <location>
        <begin position="36"/>
        <end position="217"/>
    </location>
</feature>
<feature type="compositionally biased region" description="Basic and acidic residues" evidence="1">
    <location>
        <begin position="55"/>
        <end position="69"/>
    </location>
</feature>
<keyword evidence="5" id="KW-1185">Reference proteome</keyword>
<dbReference type="Proteomes" id="UP000000556">
    <property type="component" value="Chromosome"/>
</dbReference>
<reference evidence="4 5" key="1">
    <citation type="journal article" date="2002" name="Environ. Microbiol.">
        <title>Complete genome sequence and comparative analysis of the metabolically versatile Pseudomonas putida KT2440.</title>
        <authorList>
            <person name="Nelson K.E."/>
            <person name="Weinel C."/>
            <person name="Paulsen I.T."/>
            <person name="Dodson R.J."/>
            <person name="Hilbert H."/>
            <person name="Martins dos Santos V.A."/>
            <person name="Fouts D.E."/>
            <person name="Gill S.R."/>
            <person name="Pop M."/>
            <person name="Holmes M."/>
            <person name="Brinkac L."/>
            <person name="Beanan M."/>
            <person name="DeBoy R.T."/>
            <person name="Daugherty S."/>
            <person name="Kolonay J."/>
            <person name="Madupu R."/>
            <person name="Nelson W."/>
            <person name="White O."/>
            <person name="Peterson J."/>
            <person name="Khouri H."/>
            <person name="Hance I."/>
            <person name="Chris Lee P."/>
            <person name="Holtzapple E."/>
            <person name="Scanlan D."/>
            <person name="Tran K."/>
            <person name="Moazzez A."/>
            <person name="Utterback T."/>
            <person name="Rizzo M."/>
            <person name="Lee K."/>
            <person name="Kosack D."/>
            <person name="Moestl D."/>
            <person name="Wedler H."/>
            <person name="Lauber J."/>
            <person name="Stjepandic D."/>
            <person name="Hoheisel J."/>
            <person name="Straetz M."/>
            <person name="Heim S."/>
            <person name="Kiewitz C."/>
            <person name="Eisen J.A."/>
            <person name="Timmis K.N."/>
            <person name="Dusterhoft A."/>
            <person name="Tummler B."/>
            <person name="Fraser C.M."/>
        </authorList>
    </citation>
    <scope>NUCLEOTIDE SEQUENCE [LARGE SCALE GENOMIC DNA]</scope>
    <source>
        <strain evidence="5">ATCC 47054 / DSM 6125 / CFBP 8728 / NCIMB 11950 / KT2440</strain>
    </source>
</reference>
<proteinExistence type="predicted"/>
<protein>
    <recommendedName>
        <fullName evidence="3">Cell wall hydrolase SleB domain-containing protein</fullName>
    </recommendedName>
</protein>
<gene>
    <name evidence="4" type="ordered locus">PP_3562</name>
</gene>
<dbReference type="HOGENOM" id="CLU_086663_1_0_6"/>
<feature type="domain" description="Cell wall hydrolase SleB" evidence="3">
    <location>
        <begin position="103"/>
        <end position="209"/>
    </location>
</feature>
<dbReference type="GO" id="GO:0016787">
    <property type="term" value="F:hydrolase activity"/>
    <property type="evidence" value="ECO:0007669"/>
    <property type="project" value="InterPro"/>
</dbReference>
<reference evidence="4 5" key="2">
    <citation type="journal article" date="2016" name="Environ. Microbiol.">
        <title>The revisited genome of Pseudomonas putida KT2440 enlightens its value as a robust metabolic chassis.</title>
        <authorList>
            <person name="Belda E."/>
            <person name="van Heck R.G."/>
            <person name="Lopez-Sanchez M.J."/>
            <person name="Cruveiller S."/>
            <person name="Barbe V."/>
            <person name="Fraser C."/>
            <person name="Klenk H.P."/>
            <person name="Petersen J."/>
            <person name="Morgat A."/>
            <person name="Nikel P.I."/>
            <person name="Vallenet D."/>
            <person name="Rouy Z."/>
            <person name="Sekowska A."/>
            <person name="Martins Dos Santos V.A."/>
            <person name="de Lorenzo V."/>
            <person name="Danchin A."/>
            <person name="Medigue C."/>
        </authorList>
    </citation>
    <scope>NUCLEOTIDE SEQUENCE [LARGE SCALE GENOMIC DNA]</scope>
    <source>
        <strain evidence="5">ATCC 47054 / DSM 6125 / CFBP 8728 / NCIMB 11950 / KT2440</strain>
    </source>
</reference>
<dbReference type="Gene3D" id="1.10.10.2520">
    <property type="entry name" value="Cell wall hydrolase SleB, domain 1"/>
    <property type="match status" value="1"/>
</dbReference>
<dbReference type="BioCyc" id="PPUT160488:G1G01-3799-MONOMER"/>
<feature type="region of interest" description="Disordered" evidence="1">
    <location>
        <begin position="55"/>
        <end position="81"/>
    </location>
</feature>
<evidence type="ECO:0000256" key="1">
    <source>
        <dbReference type="SAM" id="MobiDB-lite"/>
    </source>
</evidence>
<dbReference type="eggNOG" id="COG3773">
    <property type="taxonomic scope" value="Bacteria"/>
</dbReference>
<dbReference type="PaxDb" id="160488-PP_3562"/>
<accession>Q88H03</accession>
<dbReference type="OrthoDB" id="9785345at2"/>
<evidence type="ECO:0000313" key="4">
    <source>
        <dbReference type="EMBL" id="AAN69163.1"/>
    </source>
</evidence>
<evidence type="ECO:0000256" key="2">
    <source>
        <dbReference type="SAM" id="SignalP"/>
    </source>
</evidence>
<feature type="signal peptide" evidence="2">
    <location>
        <begin position="1"/>
        <end position="35"/>
    </location>
</feature>
<dbReference type="AlphaFoldDB" id="Q88H03"/>
<name>Q88H03_PSEPK</name>
<dbReference type="PATRIC" id="fig|160488.4.peg.3786"/>
<organism evidence="4 5">
    <name type="scientific">Pseudomonas putida (strain ATCC 47054 / DSM 6125 / CFBP 8728 / NCIMB 11950 / KT2440)</name>
    <dbReference type="NCBI Taxonomy" id="160488"/>
    <lineage>
        <taxon>Bacteria</taxon>
        <taxon>Pseudomonadati</taxon>
        <taxon>Pseudomonadota</taxon>
        <taxon>Gammaproteobacteria</taxon>
        <taxon>Pseudomonadales</taxon>
        <taxon>Pseudomonadaceae</taxon>
        <taxon>Pseudomonas</taxon>
    </lineage>
</organism>
<evidence type="ECO:0000259" key="3">
    <source>
        <dbReference type="Pfam" id="PF07486"/>
    </source>
</evidence>
<dbReference type="InterPro" id="IPR042047">
    <property type="entry name" value="SleB_dom1"/>
</dbReference>
<dbReference type="KEGG" id="ppu:PP_3562"/>
<dbReference type="Pfam" id="PF07486">
    <property type="entry name" value="Hydrolase_2"/>
    <property type="match status" value="1"/>
</dbReference>
<dbReference type="EMBL" id="AE015451">
    <property type="protein sequence ID" value="AAN69163.1"/>
    <property type="molecule type" value="Genomic_DNA"/>
</dbReference>
<dbReference type="SMR" id="Q88H03"/>
<dbReference type="PhylomeDB" id="Q88H03"/>
<evidence type="ECO:0000313" key="5">
    <source>
        <dbReference type="Proteomes" id="UP000000556"/>
    </source>
</evidence>
<sequence>MARLKFCPLPGNVPMRLHLMLIGLTSALLAGPLYAADPAKAAVAEDKAAVLEEKVVEDAPPPRKAEKLTPGETQAVDPAGQAPLDDSITCLARTIYWEAKGADAKDMTAVASVVLNRLGHDGFPDTICAVVKQGVETKACQFSWWCDGRPDQVEEPQRYDVAKEIARKALNQQLKDPTGGALYFHDRTVRPDWAKAYRKTAQTTHFLFYKPNQTLAH</sequence>
<dbReference type="InterPro" id="IPR011105">
    <property type="entry name" value="Cell_wall_hydrolase_SleB"/>
</dbReference>
<keyword evidence="2" id="KW-0732">Signal</keyword>
<dbReference type="STRING" id="160488.PP_3562"/>